<dbReference type="AlphaFoldDB" id="A0A9Q0L211"/>
<evidence type="ECO:0000313" key="1">
    <source>
        <dbReference type="EMBL" id="KAJ4980391.1"/>
    </source>
</evidence>
<gene>
    <name evidence="1" type="ORF">NE237_031228</name>
</gene>
<proteinExistence type="predicted"/>
<comment type="caution">
    <text evidence="1">The sequence shown here is derived from an EMBL/GenBank/DDBJ whole genome shotgun (WGS) entry which is preliminary data.</text>
</comment>
<dbReference type="EMBL" id="JAMYWD010000001">
    <property type="protein sequence ID" value="KAJ4980391.1"/>
    <property type="molecule type" value="Genomic_DNA"/>
</dbReference>
<dbReference type="Proteomes" id="UP001141806">
    <property type="component" value="Unassembled WGS sequence"/>
</dbReference>
<sequence>MAVAEKPKLYRHFLPKFGFEECCLAVELQPSSSHSDEGCTLLYFLKKVSRKYHYSCFRRRYSWLRDSLSGFCNFSSSDSSTFRDQDDDVCNTERQKNITWIEQMDHTMKL</sequence>
<organism evidence="1 2">
    <name type="scientific">Protea cynaroides</name>
    <dbReference type="NCBI Taxonomy" id="273540"/>
    <lineage>
        <taxon>Eukaryota</taxon>
        <taxon>Viridiplantae</taxon>
        <taxon>Streptophyta</taxon>
        <taxon>Embryophyta</taxon>
        <taxon>Tracheophyta</taxon>
        <taxon>Spermatophyta</taxon>
        <taxon>Magnoliopsida</taxon>
        <taxon>Proteales</taxon>
        <taxon>Proteaceae</taxon>
        <taxon>Protea</taxon>
    </lineage>
</organism>
<accession>A0A9Q0L211</accession>
<protein>
    <submittedName>
        <fullName evidence="1">Uncharacterized protein</fullName>
    </submittedName>
</protein>
<reference evidence="1" key="1">
    <citation type="journal article" date="2023" name="Plant J.">
        <title>The genome of the king protea, Protea cynaroides.</title>
        <authorList>
            <person name="Chang J."/>
            <person name="Duong T.A."/>
            <person name="Schoeman C."/>
            <person name="Ma X."/>
            <person name="Roodt D."/>
            <person name="Barker N."/>
            <person name="Li Z."/>
            <person name="Van de Peer Y."/>
            <person name="Mizrachi E."/>
        </authorList>
    </citation>
    <scope>NUCLEOTIDE SEQUENCE</scope>
    <source>
        <tissue evidence="1">Young leaves</tissue>
    </source>
</reference>
<evidence type="ECO:0000313" key="2">
    <source>
        <dbReference type="Proteomes" id="UP001141806"/>
    </source>
</evidence>
<name>A0A9Q0L211_9MAGN</name>
<keyword evidence="2" id="KW-1185">Reference proteome</keyword>